<dbReference type="CDD" id="cd13706">
    <property type="entry name" value="PBP2_HisK_like_1"/>
    <property type="match status" value="1"/>
</dbReference>
<gene>
    <name evidence="6" type="ORF">VSVS05_03522</name>
</gene>
<dbReference type="PANTHER" id="PTHR45138">
    <property type="entry name" value="REGULATORY COMPONENTS OF SENSORY TRANSDUCTION SYSTEM"/>
    <property type="match status" value="1"/>
</dbReference>
<reference evidence="6 7" key="1">
    <citation type="submission" date="2016-07" db="EMBL/GenBank/DDBJ databases">
        <title>Genome sequencing of Vibrio scophthalmi strain VS-05, an isolated from Paralichthys olivaceus.</title>
        <authorList>
            <person name="Han H.-J."/>
        </authorList>
    </citation>
    <scope>NUCLEOTIDE SEQUENCE [LARGE SCALE GENOMIC DNA]</scope>
    <source>
        <strain evidence="6 7">VS-05</strain>
    </source>
</reference>
<comment type="cofactor">
    <cofactor evidence="1">
        <name>Mg(2+)</name>
        <dbReference type="ChEBI" id="CHEBI:18420"/>
    </cofactor>
</comment>
<dbReference type="FunFam" id="3.30.70.270:FF:000001">
    <property type="entry name" value="Diguanylate cyclase domain protein"/>
    <property type="match status" value="1"/>
</dbReference>
<dbReference type="STRING" id="45658.VSVS12_03702"/>
<dbReference type="InterPro" id="IPR043128">
    <property type="entry name" value="Rev_trsase/Diguanyl_cyclase"/>
</dbReference>
<dbReference type="NCBIfam" id="TIGR00254">
    <property type="entry name" value="GGDEF"/>
    <property type="match status" value="1"/>
</dbReference>
<dbReference type="SUPFAM" id="SSF53850">
    <property type="entry name" value="Periplasmic binding protein-like II"/>
    <property type="match status" value="1"/>
</dbReference>
<keyword evidence="4" id="KW-0732">Signal</keyword>
<dbReference type="Pfam" id="PF00990">
    <property type="entry name" value="GGDEF"/>
    <property type="match status" value="1"/>
</dbReference>
<dbReference type="GO" id="GO:0005886">
    <property type="term" value="C:plasma membrane"/>
    <property type="evidence" value="ECO:0007669"/>
    <property type="project" value="TreeGrafter"/>
</dbReference>
<dbReference type="GO" id="GO:1902201">
    <property type="term" value="P:negative regulation of bacterial-type flagellum-dependent cell motility"/>
    <property type="evidence" value="ECO:0007669"/>
    <property type="project" value="TreeGrafter"/>
</dbReference>
<evidence type="ECO:0000256" key="2">
    <source>
        <dbReference type="ARBA" id="ARBA00012528"/>
    </source>
</evidence>
<dbReference type="EMBL" id="CP016415">
    <property type="protein sequence ID" value="ANU38559.1"/>
    <property type="molecule type" value="Genomic_DNA"/>
</dbReference>
<dbReference type="Proteomes" id="UP000092528">
    <property type="component" value="Chromosome 2"/>
</dbReference>
<evidence type="ECO:0000256" key="1">
    <source>
        <dbReference type="ARBA" id="ARBA00001946"/>
    </source>
</evidence>
<dbReference type="Gene3D" id="3.40.190.10">
    <property type="entry name" value="Periplasmic binding protein-like II"/>
    <property type="match status" value="2"/>
</dbReference>
<sequence>MSRFLSLLLFVIASASSAEQTDQSETLIIANSKAWKPFSFINSSGQPAGILIDYWREYSRVTGQPVEFLLLDWADSLKAVADGRADFHAGLLLSKERDRYLDFSQPILTIDTQLFVNKTLLSYEISELITGEHNFTLGVVEGGFEQEYASKNFPKLATVNYSNNQELIKAAFEGRIDAFVADLQVANFYFQSVGRSDQFASVFHLYSGIVRPAVAEGNGGMLLKIAEGMSQISEEDKHRIFNRWMYIETVYPNYLMPLLLMLMIIAIISYMIMLRMAVKAKTRQLEKANSELRCLSETDQLTGLSNRRHFYQEFSKTVAQGSSVSVLLFDIDDFKTINDTYGHQVGDVVIQQVGRAVKQVSKSSYLIGRIGGEEFAAVCRNSTVEEASHYAEALCDVVRKLKVFDDAQHVTISLGCAYYKKSSEAISLSEADRLMYQAKMKGKDQVVMEIVEQGSDSLQPITQ</sequence>
<dbReference type="AlphaFoldDB" id="A0A1C7FHT1"/>
<dbReference type="PANTHER" id="PTHR45138:SF5">
    <property type="entry name" value="BIFUNCTIONAL PERIPLASMIC SUBSTRATE BINDING PROTEIN_CYTOPLASMIC DIGUANYLATE CYCLASE"/>
    <property type="match status" value="1"/>
</dbReference>
<accession>A0A1C7FHT1</accession>
<dbReference type="InterPro" id="IPR029787">
    <property type="entry name" value="Nucleotide_cyclase"/>
</dbReference>
<name>A0A1C7FHT1_9VIBR</name>
<dbReference type="InterPro" id="IPR001638">
    <property type="entry name" value="Solute-binding_3/MltF_N"/>
</dbReference>
<evidence type="ECO:0000256" key="4">
    <source>
        <dbReference type="SAM" id="SignalP"/>
    </source>
</evidence>
<dbReference type="RefSeq" id="WP_065546346.1">
    <property type="nucleotide sequence ID" value="NZ_CP016415.1"/>
</dbReference>
<keyword evidence="7" id="KW-1185">Reference proteome</keyword>
<dbReference type="Pfam" id="PF00497">
    <property type="entry name" value="SBP_bac_3"/>
    <property type="match status" value="1"/>
</dbReference>
<dbReference type="PROSITE" id="PS50887">
    <property type="entry name" value="GGDEF"/>
    <property type="match status" value="1"/>
</dbReference>
<dbReference type="CDD" id="cd01949">
    <property type="entry name" value="GGDEF"/>
    <property type="match status" value="1"/>
</dbReference>
<feature type="chain" id="PRO_5008885719" description="diguanylate cyclase" evidence="4">
    <location>
        <begin position="21"/>
        <end position="463"/>
    </location>
</feature>
<dbReference type="InterPro" id="IPR050469">
    <property type="entry name" value="Diguanylate_Cyclase"/>
</dbReference>
<dbReference type="InterPro" id="IPR000160">
    <property type="entry name" value="GGDEF_dom"/>
</dbReference>
<evidence type="ECO:0000313" key="6">
    <source>
        <dbReference type="EMBL" id="ANU38559.1"/>
    </source>
</evidence>
<dbReference type="SMART" id="SM00062">
    <property type="entry name" value="PBPb"/>
    <property type="match status" value="1"/>
</dbReference>
<evidence type="ECO:0000259" key="5">
    <source>
        <dbReference type="PROSITE" id="PS50887"/>
    </source>
</evidence>
<dbReference type="Gene3D" id="3.30.70.270">
    <property type="match status" value="1"/>
</dbReference>
<protein>
    <recommendedName>
        <fullName evidence="2">diguanylate cyclase</fullName>
        <ecNumber evidence="2">2.7.7.65</ecNumber>
    </recommendedName>
</protein>
<evidence type="ECO:0000256" key="3">
    <source>
        <dbReference type="SAM" id="Phobius"/>
    </source>
</evidence>
<keyword evidence="3" id="KW-0812">Transmembrane</keyword>
<organism evidence="6 7">
    <name type="scientific">Vibrio scophthalmi</name>
    <dbReference type="NCBI Taxonomy" id="45658"/>
    <lineage>
        <taxon>Bacteria</taxon>
        <taxon>Pseudomonadati</taxon>
        <taxon>Pseudomonadota</taxon>
        <taxon>Gammaproteobacteria</taxon>
        <taxon>Vibrionales</taxon>
        <taxon>Vibrionaceae</taxon>
        <taxon>Vibrio</taxon>
    </lineage>
</organism>
<proteinExistence type="predicted"/>
<dbReference type="PATRIC" id="fig|45658.7.peg.3478"/>
<dbReference type="GeneID" id="96874961"/>
<feature type="signal peptide" evidence="4">
    <location>
        <begin position="1"/>
        <end position="20"/>
    </location>
</feature>
<dbReference type="GO" id="GO:0052621">
    <property type="term" value="F:diguanylate cyclase activity"/>
    <property type="evidence" value="ECO:0007669"/>
    <property type="project" value="UniProtKB-EC"/>
</dbReference>
<evidence type="ECO:0000313" key="7">
    <source>
        <dbReference type="Proteomes" id="UP000092528"/>
    </source>
</evidence>
<keyword evidence="3" id="KW-1133">Transmembrane helix</keyword>
<dbReference type="SUPFAM" id="SSF55073">
    <property type="entry name" value="Nucleotide cyclase"/>
    <property type="match status" value="1"/>
</dbReference>
<dbReference type="EC" id="2.7.7.65" evidence="2"/>
<feature type="domain" description="GGDEF" evidence="5">
    <location>
        <begin position="322"/>
        <end position="451"/>
    </location>
</feature>
<dbReference type="SMART" id="SM00267">
    <property type="entry name" value="GGDEF"/>
    <property type="match status" value="1"/>
</dbReference>
<dbReference type="GO" id="GO:0043709">
    <property type="term" value="P:cell adhesion involved in single-species biofilm formation"/>
    <property type="evidence" value="ECO:0007669"/>
    <property type="project" value="TreeGrafter"/>
</dbReference>
<keyword evidence="3" id="KW-0472">Membrane</keyword>
<feature type="transmembrane region" description="Helical" evidence="3">
    <location>
        <begin position="254"/>
        <end position="274"/>
    </location>
</feature>